<feature type="region of interest" description="Disordered" evidence="1">
    <location>
        <begin position="346"/>
        <end position="365"/>
    </location>
</feature>
<feature type="domain" description="C2H2-type" evidence="2">
    <location>
        <begin position="287"/>
        <end position="308"/>
    </location>
</feature>
<protein>
    <recommendedName>
        <fullName evidence="2">C2H2-type domain-containing protein</fullName>
    </recommendedName>
</protein>
<dbReference type="InterPro" id="IPR013087">
    <property type="entry name" value="Znf_C2H2_type"/>
</dbReference>
<dbReference type="PROSITE" id="PS00028">
    <property type="entry name" value="ZINC_FINGER_C2H2_1"/>
    <property type="match status" value="1"/>
</dbReference>
<sequence>MAHNSSNSNYENAVAAASNNFSSNLHPVSPPPGFNPIIANPNKPLSNYCSDVNGVGQLALNPRVNELRKTSLGITKSAWARANANENGKTNEIVRSQFSCPTPTSLEETQNIMRASQIVRAQLANAASLNSEHSARGSNDVVVDSDEKKKAREMLQAQLLLTSVLPPKNDVVGGTAKPTSIDTLRTQLLYASKIKDRLVPPLKTHRFNSNNFHFSQPIFDVDEGIEILCPSPLTGYFSNESSKSNINLQNLINPINQVEIISDDEGGSEYDGRLHSLPYKKNGPYTCPKCKHVFGTSQRFAAHVSSNHYKYETKEQRRKRLMAKIRGRSLRIHRVNDGLTFVPVSSSSSAAAGNNSNQNHEGARFGEGGFAATVKVEAVEVESVEVVPPPPPSGKELVVAGAGGVKIKLEPVDS</sequence>
<evidence type="ECO:0000313" key="3">
    <source>
        <dbReference type="EMBL" id="KAK7343237.1"/>
    </source>
</evidence>
<evidence type="ECO:0000259" key="2">
    <source>
        <dbReference type="PROSITE" id="PS00028"/>
    </source>
</evidence>
<keyword evidence="4" id="KW-1185">Reference proteome</keyword>
<comment type="caution">
    <text evidence="3">The sequence shown here is derived from an EMBL/GenBank/DDBJ whole genome shotgun (WGS) entry which is preliminary data.</text>
</comment>
<accession>A0AAN9M0R7</accession>
<proteinExistence type="predicted"/>
<name>A0AAN9M0R7_CANGL</name>
<dbReference type="Proteomes" id="UP001367508">
    <property type="component" value="Unassembled WGS sequence"/>
</dbReference>
<organism evidence="3 4">
    <name type="scientific">Canavalia gladiata</name>
    <name type="common">Sword bean</name>
    <name type="synonym">Dolichos gladiatus</name>
    <dbReference type="NCBI Taxonomy" id="3824"/>
    <lineage>
        <taxon>Eukaryota</taxon>
        <taxon>Viridiplantae</taxon>
        <taxon>Streptophyta</taxon>
        <taxon>Embryophyta</taxon>
        <taxon>Tracheophyta</taxon>
        <taxon>Spermatophyta</taxon>
        <taxon>Magnoliopsida</taxon>
        <taxon>eudicotyledons</taxon>
        <taxon>Gunneridae</taxon>
        <taxon>Pentapetalae</taxon>
        <taxon>rosids</taxon>
        <taxon>fabids</taxon>
        <taxon>Fabales</taxon>
        <taxon>Fabaceae</taxon>
        <taxon>Papilionoideae</taxon>
        <taxon>50 kb inversion clade</taxon>
        <taxon>NPAAA clade</taxon>
        <taxon>indigoferoid/millettioid clade</taxon>
        <taxon>Phaseoleae</taxon>
        <taxon>Canavalia</taxon>
    </lineage>
</organism>
<evidence type="ECO:0000313" key="4">
    <source>
        <dbReference type="Proteomes" id="UP001367508"/>
    </source>
</evidence>
<gene>
    <name evidence="3" type="ORF">VNO77_11831</name>
</gene>
<dbReference type="EMBL" id="JAYMYQ010000003">
    <property type="protein sequence ID" value="KAK7343237.1"/>
    <property type="molecule type" value="Genomic_DNA"/>
</dbReference>
<reference evidence="3 4" key="1">
    <citation type="submission" date="2024-01" db="EMBL/GenBank/DDBJ databases">
        <title>The genomes of 5 underutilized Papilionoideae crops provide insights into root nodulation and disease resistanc.</title>
        <authorList>
            <person name="Jiang F."/>
        </authorList>
    </citation>
    <scope>NUCLEOTIDE SEQUENCE [LARGE SCALE GENOMIC DNA]</scope>
    <source>
        <strain evidence="3">LVBAO_FW01</strain>
        <tissue evidence="3">Leaves</tissue>
    </source>
</reference>
<feature type="compositionally biased region" description="Low complexity" evidence="1">
    <location>
        <begin position="346"/>
        <end position="357"/>
    </location>
</feature>
<evidence type="ECO:0000256" key="1">
    <source>
        <dbReference type="SAM" id="MobiDB-lite"/>
    </source>
</evidence>
<dbReference type="AlphaFoldDB" id="A0AAN9M0R7"/>